<sequence length="191" mass="21358">MDVIVCFWFRGSSIQNQKCELEDPLVLIHEMKISNINSVIKVLELALKKQRPLLIVAKDVESDALATLILKKLRAGIKVFIISRNVKILNNSDGSLNRFVPSKSGRSRHSHWSPVEPVTGLSRVSLEKVDVSFHKSRSRFAAHSVIQFLGLVMDLDVKCTPIFVTPMSKLFSFAFSISKADVETLQVVLGI</sequence>
<evidence type="ECO:0000313" key="1">
    <source>
        <dbReference type="EMBL" id="KAI3673029.1"/>
    </source>
</evidence>
<name>A0ACB8XS11_ARCLA</name>
<reference evidence="1 2" key="2">
    <citation type="journal article" date="2022" name="Mol. Ecol. Resour.">
        <title>The genomes of chicory, endive, great burdock and yacon provide insights into Asteraceae paleo-polyploidization history and plant inulin production.</title>
        <authorList>
            <person name="Fan W."/>
            <person name="Wang S."/>
            <person name="Wang H."/>
            <person name="Wang A."/>
            <person name="Jiang F."/>
            <person name="Liu H."/>
            <person name="Zhao H."/>
            <person name="Xu D."/>
            <person name="Zhang Y."/>
        </authorList>
    </citation>
    <scope>NUCLEOTIDE SEQUENCE [LARGE SCALE GENOMIC DNA]</scope>
    <source>
        <strain evidence="2">cv. Niubang</strain>
    </source>
</reference>
<protein>
    <submittedName>
        <fullName evidence="1">Uncharacterized protein</fullName>
    </submittedName>
</protein>
<comment type="caution">
    <text evidence="1">The sequence shown here is derived from an EMBL/GenBank/DDBJ whole genome shotgun (WGS) entry which is preliminary data.</text>
</comment>
<organism evidence="1 2">
    <name type="scientific">Arctium lappa</name>
    <name type="common">Greater burdock</name>
    <name type="synonym">Lappa major</name>
    <dbReference type="NCBI Taxonomy" id="4217"/>
    <lineage>
        <taxon>Eukaryota</taxon>
        <taxon>Viridiplantae</taxon>
        <taxon>Streptophyta</taxon>
        <taxon>Embryophyta</taxon>
        <taxon>Tracheophyta</taxon>
        <taxon>Spermatophyta</taxon>
        <taxon>Magnoliopsida</taxon>
        <taxon>eudicotyledons</taxon>
        <taxon>Gunneridae</taxon>
        <taxon>Pentapetalae</taxon>
        <taxon>asterids</taxon>
        <taxon>campanulids</taxon>
        <taxon>Asterales</taxon>
        <taxon>Asteraceae</taxon>
        <taxon>Carduoideae</taxon>
        <taxon>Cardueae</taxon>
        <taxon>Arctiinae</taxon>
        <taxon>Arctium</taxon>
    </lineage>
</organism>
<accession>A0ACB8XS11</accession>
<evidence type="ECO:0000313" key="2">
    <source>
        <dbReference type="Proteomes" id="UP001055879"/>
    </source>
</evidence>
<reference evidence="2" key="1">
    <citation type="journal article" date="2022" name="Mol. Ecol. Resour.">
        <title>The genomes of chicory, endive, great burdock and yacon provide insights into Asteraceae palaeo-polyploidization history and plant inulin production.</title>
        <authorList>
            <person name="Fan W."/>
            <person name="Wang S."/>
            <person name="Wang H."/>
            <person name="Wang A."/>
            <person name="Jiang F."/>
            <person name="Liu H."/>
            <person name="Zhao H."/>
            <person name="Xu D."/>
            <person name="Zhang Y."/>
        </authorList>
    </citation>
    <scope>NUCLEOTIDE SEQUENCE [LARGE SCALE GENOMIC DNA]</scope>
    <source>
        <strain evidence="2">cv. Niubang</strain>
    </source>
</reference>
<proteinExistence type="predicted"/>
<gene>
    <name evidence="1" type="ORF">L6452_39138</name>
</gene>
<keyword evidence="2" id="KW-1185">Reference proteome</keyword>
<dbReference type="Proteomes" id="UP001055879">
    <property type="component" value="Linkage Group LG15"/>
</dbReference>
<dbReference type="EMBL" id="CM042061">
    <property type="protein sequence ID" value="KAI3673029.1"/>
    <property type="molecule type" value="Genomic_DNA"/>
</dbReference>